<keyword evidence="3" id="KW-1185">Reference proteome</keyword>
<protein>
    <submittedName>
        <fullName evidence="2">Uncharacterized protein</fullName>
    </submittedName>
</protein>
<dbReference type="AlphaFoldDB" id="X6P1F3"/>
<dbReference type="Proteomes" id="UP000023152">
    <property type="component" value="Unassembled WGS sequence"/>
</dbReference>
<keyword evidence="1" id="KW-1133">Transmembrane helix</keyword>
<dbReference type="EMBL" id="ASPP01004977">
    <property type="protein sequence ID" value="ETO31367.1"/>
    <property type="molecule type" value="Genomic_DNA"/>
</dbReference>
<keyword evidence="1" id="KW-0812">Transmembrane</keyword>
<accession>X6P1F3</accession>
<evidence type="ECO:0000313" key="2">
    <source>
        <dbReference type="EMBL" id="ETO31367.1"/>
    </source>
</evidence>
<comment type="caution">
    <text evidence="2">The sequence shown here is derived from an EMBL/GenBank/DDBJ whole genome shotgun (WGS) entry which is preliminary data.</text>
</comment>
<sequence>MFVLLINRNSSSNTLSIFVYVFYLFIFFTIKKQINGFELLKYFVCFLKKYNYNFFVYAHMYPVQRKKEIKKNVVIKKIDVIIIKKISIIKRKMCLKKRNILIRRKRIRKKIKWKKINERKKRIITIRKKKRIRMKNCNINIVFNFYPICEEIATTIKFSILDFVV</sequence>
<evidence type="ECO:0000313" key="3">
    <source>
        <dbReference type="Proteomes" id="UP000023152"/>
    </source>
</evidence>
<feature type="transmembrane region" description="Helical" evidence="1">
    <location>
        <begin position="12"/>
        <end position="30"/>
    </location>
</feature>
<keyword evidence="1" id="KW-0472">Membrane</keyword>
<evidence type="ECO:0000256" key="1">
    <source>
        <dbReference type="SAM" id="Phobius"/>
    </source>
</evidence>
<organism evidence="2 3">
    <name type="scientific">Reticulomyxa filosa</name>
    <dbReference type="NCBI Taxonomy" id="46433"/>
    <lineage>
        <taxon>Eukaryota</taxon>
        <taxon>Sar</taxon>
        <taxon>Rhizaria</taxon>
        <taxon>Retaria</taxon>
        <taxon>Foraminifera</taxon>
        <taxon>Monothalamids</taxon>
        <taxon>Reticulomyxidae</taxon>
        <taxon>Reticulomyxa</taxon>
    </lineage>
</organism>
<name>X6P1F3_RETFI</name>
<reference evidence="2 3" key="1">
    <citation type="journal article" date="2013" name="Curr. Biol.">
        <title>The Genome of the Foraminiferan Reticulomyxa filosa.</title>
        <authorList>
            <person name="Glockner G."/>
            <person name="Hulsmann N."/>
            <person name="Schleicher M."/>
            <person name="Noegel A.A."/>
            <person name="Eichinger L."/>
            <person name="Gallinger C."/>
            <person name="Pawlowski J."/>
            <person name="Sierra R."/>
            <person name="Euteneuer U."/>
            <person name="Pillet L."/>
            <person name="Moustafa A."/>
            <person name="Platzer M."/>
            <person name="Groth M."/>
            <person name="Szafranski K."/>
            <person name="Schliwa M."/>
        </authorList>
    </citation>
    <scope>NUCLEOTIDE SEQUENCE [LARGE SCALE GENOMIC DNA]</scope>
</reference>
<proteinExistence type="predicted"/>
<gene>
    <name evidence="2" type="ORF">RFI_05753</name>
</gene>